<evidence type="ECO:0000313" key="1">
    <source>
        <dbReference type="EMBL" id="STR40239.1"/>
    </source>
</evidence>
<evidence type="ECO:0000313" key="2">
    <source>
        <dbReference type="EMBL" id="STV75102.1"/>
    </source>
</evidence>
<dbReference type="EMBL" id="UGMS01000001">
    <property type="protein sequence ID" value="STV75102.1"/>
    <property type="molecule type" value="Genomic_DNA"/>
</dbReference>
<dbReference type="Proteomes" id="UP000254863">
    <property type="component" value="Unassembled WGS sequence"/>
</dbReference>
<dbReference type="AlphaFoldDB" id="A0A377SED8"/>
<protein>
    <submittedName>
        <fullName evidence="2">Uncharacterized protein</fullName>
    </submittedName>
</protein>
<evidence type="ECO:0000313" key="3">
    <source>
        <dbReference type="Proteomes" id="UP000254863"/>
    </source>
</evidence>
<dbReference type="EMBL" id="UGJR01000002">
    <property type="protein sequence ID" value="STR40239.1"/>
    <property type="molecule type" value="Genomic_DNA"/>
</dbReference>
<organism evidence="2 3">
    <name type="scientific">Klebsiella michiganensis</name>
    <dbReference type="NCBI Taxonomy" id="1134687"/>
    <lineage>
        <taxon>Bacteria</taxon>
        <taxon>Pseudomonadati</taxon>
        <taxon>Pseudomonadota</taxon>
        <taxon>Gammaproteobacteria</taxon>
        <taxon>Enterobacterales</taxon>
        <taxon>Enterobacteriaceae</taxon>
        <taxon>Klebsiella/Raoultella group</taxon>
        <taxon>Klebsiella</taxon>
    </lineage>
</organism>
<reference evidence="3 4" key="1">
    <citation type="submission" date="2018-06" db="EMBL/GenBank/DDBJ databases">
        <authorList>
            <consortium name="Pathogen Informatics"/>
            <person name="Doyle S."/>
        </authorList>
    </citation>
    <scope>NUCLEOTIDE SEQUENCE [LARGE SCALE GENOMIC DNA]</scope>
    <source>
        <strain evidence="2 3">NCTC11685</strain>
        <strain evidence="1 4">NCTC11694</strain>
    </source>
</reference>
<proteinExistence type="predicted"/>
<comment type="caution">
    <text evidence="2">The sequence shown here is derived from an EMBL/GenBank/DDBJ whole genome shotgun (WGS) entry which is preliminary data.</text>
</comment>
<evidence type="ECO:0000313" key="4">
    <source>
        <dbReference type="Proteomes" id="UP000255050"/>
    </source>
</evidence>
<accession>A0A377SED8</accession>
<dbReference type="Proteomes" id="UP000255050">
    <property type="component" value="Unassembled WGS sequence"/>
</dbReference>
<gene>
    <name evidence="2" type="ORF">NCTC11685_01348</name>
    <name evidence="1" type="ORF">NCTC11694_01392</name>
</gene>
<sequence length="29" mass="3502">MMIIIYKVNWFDYDHHQCILSLCFEGGKP</sequence>
<name>A0A377SED8_9ENTR</name>